<name>A0A8S5QFF5_9CAUD</name>
<sequence>MPKRVYNNVEDHRLLDGNNVVEDVEKVGLPTLKNDTTTISAAGMAMDVDMPNTTHYSAMDYTITHNNGVNCDLLGTPGKHVHEFRVVRQRYNVAGGAIEHESVKYRLVGAHVETQKGDIETGSPYGSTDKYSCLRYEEEVDGVLVTIIDAMAGVIKYKGKTYSDEVQNMLK</sequence>
<reference evidence="1" key="1">
    <citation type="journal article" date="2021" name="Proc. Natl. Acad. Sci. U.S.A.">
        <title>A Catalog of Tens of Thousands of Viruses from Human Metagenomes Reveals Hidden Associations with Chronic Diseases.</title>
        <authorList>
            <person name="Tisza M.J."/>
            <person name="Buck C.B."/>
        </authorList>
    </citation>
    <scope>NUCLEOTIDE SEQUENCE</scope>
    <source>
        <strain evidence="1">CtqPn17</strain>
    </source>
</reference>
<evidence type="ECO:0000313" key="1">
    <source>
        <dbReference type="EMBL" id="DAE17537.1"/>
    </source>
</evidence>
<protein>
    <submittedName>
        <fullName evidence="1">Tail tube protein</fullName>
    </submittedName>
</protein>
<dbReference type="EMBL" id="BK015642">
    <property type="protein sequence ID" value="DAE17537.1"/>
    <property type="molecule type" value="Genomic_DNA"/>
</dbReference>
<dbReference type="Pfam" id="PF04985">
    <property type="entry name" value="Phage_tube"/>
    <property type="match status" value="1"/>
</dbReference>
<dbReference type="InterPro" id="IPR006498">
    <property type="entry name" value="Tail_tube"/>
</dbReference>
<proteinExistence type="predicted"/>
<organism evidence="1">
    <name type="scientific">Caudovirales sp. ctqPn17</name>
    <dbReference type="NCBI Taxonomy" id="2825772"/>
    <lineage>
        <taxon>Viruses</taxon>
        <taxon>Duplodnaviria</taxon>
        <taxon>Heunggongvirae</taxon>
        <taxon>Uroviricota</taxon>
        <taxon>Caudoviricetes</taxon>
    </lineage>
</organism>
<accession>A0A8S5QFF5</accession>